<evidence type="ECO:0000313" key="1">
    <source>
        <dbReference type="EMBL" id="CAD7239004.1"/>
    </source>
</evidence>
<feature type="non-terminal residue" evidence="1">
    <location>
        <position position="1"/>
    </location>
</feature>
<organism evidence="1">
    <name type="scientific">Cyprideis torosa</name>
    <dbReference type="NCBI Taxonomy" id="163714"/>
    <lineage>
        <taxon>Eukaryota</taxon>
        <taxon>Metazoa</taxon>
        <taxon>Ecdysozoa</taxon>
        <taxon>Arthropoda</taxon>
        <taxon>Crustacea</taxon>
        <taxon>Oligostraca</taxon>
        <taxon>Ostracoda</taxon>
        <taxon>Podocopa</taxon>
        <taxon>Podocopida</taxon>
        <taxon>Cytherocopina</taxon>
        <taxon>Cytheroidea</taxon>
        <taxon>Cytherideidae</taxon>
        <taxon>Cyprideis</taxon>
    </lineage>
</organism>
<proteinExistence type="predicted"/>
<dbReference type="AlphaFoldDB" id="A0A7R9A0R1"/>
<accession>A0A7R9A0R1</accession>
<name>A0A7R9A0R1_9CRUS</name>
<gene>
    <name evidence="1" type="ORF">CTOB1V02_LOCUS16819</name>
</gene>
<dbReference type="EMBL" id="OB713586">
    <property type="protein sequence ID" value="CAD7239004.1"/>
    <property type="molecule type" value="Genomic_DNA"/>
</dbReference>
<protein>
    <submittedName>
        <fullName evidence="1">Uncharacterized protein</fullName>
    </submittedName>
</protein>
<dbReference type="OrthoDB" id="2130750at2759"/>
<reference evidence="1" key="1">
    <citation type="submission" date="2020-11" db="EMBL/GenBank/DDBJ databases">
        <authorList>
            <person name="Tran Van P."/>
        </authorList>
    </citation>
    <scope>NUCLEOTIDE SEQUENCE</scope>
</reference>
<sequence length="112" mass="12746">MAVGKKIHTGISEGNFYKPEEASVAGGSAGVKEPSPMEVRYTSFKAELRDAEGFRARLLLRDEDVKELRRLMKLKQEELGEMTLRRDMLEKKLDTLAKEKDLEVRAFSASER</sequence>